<dbReference type="Pfam" id="PF00027">
    <property type="entry name" value="cNMP_binding"/>
    <property type="match status" value="1"/>
</dbReference>
<dbReference type="InterPro" id="IPR051413">
    <property type="entry name" value="K/Na_HCN_channel"/>
</dbReference>
<dbReference type="SUPFAM" id="SSF51206">
    <property type="entry name" value="cAMP-binding domain-like"/>
    <property type="match status" value="1"/>
</dbReference>
<keyword evidence="11" id="KW-0406">Ion transport</keyword>
<feature type="region of interest" description="Disordered" evidence="18">
    <location>
        <begin position="235"/>
        <end position="254"/>
    </location>
</feature>
<evidence type="ECO:0000256" key="12">
    <source>
        <dbReference type="ARBA" id="ARBA00023136"/>
    </source>
</evidence>
<dbReference type="Pfam" id="PF00520">
    <property type="entry name" value="Ion_trans"/>
    <property type="match status" value="1"/>
</dbReference>
<keyword evidence="16" id="KW-0407">Ion channel</keyword>
<dbReference type="Gene3D" id="1.10.287.630">
    <property type="entry name" value="Helix hairpin bin"/>
    <property type="match status" value="1"/>
</dbReference>
<dbReference type="Gene3D" id="2.60.120.10">
    <property type="entry name" value="Jelly Rolls"/>
    <property type="match status" value="1"/>
</dbReference>
<dbReference type="GO" id="GO:0005249">
    <property type="term" value="F:voltage-gated potassium channel activity"/>
    <property type="evidence" value="ECO:0007669"/>
    <property type="project" value="InterPro"/>
</dbReference>
<feature type="transmembrane region" description="Helical" evidence="19">
    <location>
        <begin position="413"/>
        <end position="437"/>
    </location>
</feature>
<dbReference type="OrthoDB" id="421226at2759"/>
<evidence type="ECO:0000256" key="5">
    <source>
        <dbReference type="ARBA" id="ARBA00022475"/>
    </source>
</evidence>
<evidence type="ECO:0000256" key="14">
    <source>
        <dbReference type="ARBA" id="ARBA00023201"/>
    </source>
</evidence>
<dbReference type="InterPro" id="IPR000595">
    <property type="entry name" value="cNMP-bd_dom"/>
</dbReference>
<evidence type="ECO:0000256" key="16">
    <source>
        <dbReference type="ARBA" id="ARBA00023303"/>
    </source>
</evidence>
<dbReference type="PANTHER" id="PTHR45689">
    <property type="entry name" value="I[[H]] CHANNEL, ISOFORM E"/>
    <property type="match status" value="1"/>
</dbReference>
<proteinExistence type="inferred from homology"/>
<comment type="similarity">
    <text evidence="2">Belongs to the potassium channel HCN family.</text>
</comment>
<evidence type="ECO:0000256" key="4">
    <source>
        <dbReference type="ARBA" id="ARBA00022461"/>
    </source>
</evidence>
<dbReference type="GO" id="GO:0030552">
    <property type="term" value="F:cAMP binding"/>
    <property type="evidence" value="ECO:0007669"/>
    <property type="project" value="UniProtKB-KW"/>
</dbReference>
<evidence type="ECO:0000256" key="3">
    <source>
        <dbReference type="ARBA" id="ARBA00022448"/>
    </source>
</evidence>
<dbReference type="SUPFAM" id="SSF81324">
    <property type="entry name" value="Voltage-gated potassium channels"/>
    <property type="match status" value="1"/>
</dbReference>
<keyword evidence="6" id="KW-0116">cAMP-binding</keyword>
<keyword evidence="13" id="KW-0114">cAMP</keyword>
<evidence type="ECO:0000256" key="2">
    <source>
        <dbReference type="ARBA" id="ARBA00006305"/>
    </source>
</evidence>
<dbReference type="InterPro" id="IPR013621">
    <property type="entry name" value="Ion_trans_N"/>
</dbReference>
<evidence type="ECO:0000256" key="13">
    <source>
        <dbReference type="ARBA" id="ARBA00023149"/>
    </source>
</evidence>
<feature type="compositionally biased region" description="Basic residues" evidence="18">
    <location>
        <begin position="237"/>
        <end position="246"/>
    </location>
</feature>
<dbReference type="AlphaFoldDB" id="A0A8E0RYU0"/>
<dbReference type="SMART" id="SM00100">
    <property type="entry name" value="cNMP"/>
    <property type="match status" value="1"/>
</dbReference>
<dbReference type="PROSITE" id="PS50042">
    <property type="entry name" value="CNMP_BINDING_3"/>
    <property type="match status" value="1"/>
</dbReference>
<organism evidence="21 22">
    <name type="scientific">Fasciolopsis buskii</name>
    <dbReference type="NCBI Taxonomy" id="27845"/>
    <lineage>
        <taxon>Eukaryota</taxon>
        <taxon>Metazoa</taxon>
        <taxon>Spiralia</taxon>
        <taxon>Lophotrochozoa</taxon>
        <taxon>Platyhelminthes</taxon>
        <taxon>Trematoda</taxon>
        <taxon>Digenea</taxon>
        <taxon>Plagiorchiida</taxon>
        <taxon>Echinostomata</taxon>
        <taxon>Echinostomatoidea</taxon>
        <taxon>Fasciolidae</taxon>
        <taxon>Fasciolopsis</taxon>
    </lineage>
</organism>
<keyword evidence="10" id="KW-0915">Sodium</keyword>
<feature type="transmembrane region" description="Helical" evidence="19">
    <location>
        <begin position="563"/>
        <end position="587"/>
    </location>
</feature>
<feature type="region of interest" description="Disordered" evidence="18">
    <location>
        <begin position="273"/>
        <end position="309"/>
    </location>
</feature>
<keyword evidence="7 19" id="KW-0812">Transmembrane</keyword>
<dbReference type="InterPro" id="IPR003938">
    <property type="entry name" value="K_chnl_volt-dep_EAG/ELK/ERG"/>
</dbReference>
<evidence type="ECO:0000313" key="22">
    <source>
        <dbReference type="Proteomes" id="UP000728185"/>
    </source>
</evidence>
<evidence type="ECO:0000313" key="21">
    <source>
        <dbReference type="EMBL" id="KAA0197231.1"/>
    </source>
</evidence>
<dbReference type="GO" id="GO:0005272">
    <property type="term" value="F:sodium channel activity"/>
    <property type="evidence" value="ECO:0007669"/>
    <property type="project" value="UniProtKB-KW"/>
</dbReference>
<evidence type="ECO:0000256" key="15">
    <source>
        <dbReference type="ARBA" id="ARBA00023286"/>
    </source>
</evidence>
<keyword evidence="15" id="KW-1071">Ligand-gated ion channel</keyword>
<keyword evidence="8" id="KW-0547">Nucleotide-binding</keyword>
<gene>
    <name evidence="21" type="ORF">FBUS_01863</name>
</gene>
<evidence type="ECO:0000256" key="6">
    <source>
        <dbReference type="ARBA" id="ARBA00022566"/>
    </source>
</evidence>
<evidence type="ECO:0000259" key="20">
    <source>
        <dbReference type="PROSITE" id="PS50042"/>
    </source>
</evidence>
<keyword evidence="14" id="KW-0739">Sodium transport</keyword>
<evidence type="ECO:0000256" key="11">
    <source>
        <dbReference type="ARBA" id="ARBA00023065"/>
    </source>
</evidence>
<feature type="domain" description="Cyclic nucleotide-binding" evidence="20">
    <location>
        <begin position="743"/>
        <end position="859"/>
    </location>
</feature>
<keyword evidence="22" id="KW-1185">Reference proteome</keyword>
<dbReference type="InterPro" id="IPR005821">
    <property type="entry name" value="Ion_trans_dom"/>
</dbReference>
<sequence>MLPSKRFLSVEPNARRRSSTTCVKQILDLPTATHRLSANSCHGVESASMLGLHLLTETNTGYPLTSHSSEYLRRKAKLSNVGLSKTLEDYDEEVVKATAHAVMAASEKQSRTALTEIPLCLYHFASDCELARSLHYQPESGFQYPSTSMAKHSSHSRGQSCLSSHSINIASTHRPCHSMKPNVIRRKSFLGMPMSFDDTYNRPVLSKNEQSAKQFASAGAFATRLPMELVFNTRKSQSVRKPRGKSIKSLTREASQRINRPFRRMAASLRLPRFGTSGEGSKRPVVKMNTDPTSGYLRRRNMDGTPMQTPAETQLLRDNDGTNVRVTEDKSVSVTSEDIMEQHLQDDVDCETGFEERPSASAYLKEQFFSFFQPTGNKLAMKLFGTKMALDREKQRLEQQGRWIIHPCSNFRFYWDVIMLLLLIANLIILPVAISFFNEELSIQWIAFNCISDTVFLVDIVVNFRTGIIKNNFADEIILNPKEIARQYIRTWFLLDLLSSLPLDYIYLILHDNEKFTQFVHAGRALRFLRFVKLLSLIRLLRLSRLVRYVSQWEEFLNLANKFIGIFNLVLLLLLLGHWNACLQFLIPMLNDYPVDSWVSKGKLQNAYWFDQYTWALFKAMSHMLSIGYGRYPPTSMNEAWVTVVSMVTGATGYALFVGHAAALIQSFDCSKRMYREKFKQVDEYMAFRKLPRDLRQRIANYYEHRYQGKMFNESEILNELSECLKEQIINYNCRALVAAVPFFTFADQNFVSEVVVKLRYEVFQPGDLICKEGTIGSKMYFIQEGIVDIVTRDGEIATSLSDGSYFGEICLLTNARRVASVRAETYCNVYSLDRVSFLEVLDNYPLMRRTMESVAAERLNKIGRDPLLVSKRKDLCDDLKLVNEIVNQVSLYLS</sequence>
<dbReference type="GO" id="GO:0003254">
    <property type="term" value="P:regulation of membrane depolarization"/>
    <property type="evidence" value="ECO:0007669"/>
    <property type="project" value="TreeGrafter"/>
</dbReference>
<dbReference type="EMBL" id="LUCM01002516">
    <property type="protein sequence ID" value="KAA0197231.1"/>
    <property type="molecule type" value="Genomic_DNA"/>
</dbReference>
<evidence type="ECO:0000256" key="17">
    <source>
        <dbReference type="ARBA" id="ARBA00036239"/>
    </source>
</evidence>
<dbReference type="PROSITE" id="PS00888">
    <property type="entry name" value="CNMP_BINDING_1"/>
    <property type="match status" value="1"/>
</dbReference>
<name>A0A8E0RYU0_9TREM</name>
<keyword evidence="3" id="KW-0813">Transport</keyword>
<keyword evidence="5" id="KW-1003">Cell membrane</keyword>
<comment type="subcellular location">
    <subcellularLocation>
        <location evidence="1">Cell membrane</location>
        <topology evidence="1">Multi-pass membrane protein</topology>
    </subcellularLocation>
</comment>
<feature type="transmembrane region" description="Helical" evidence="19">
    <location>
        <begin position="640"/>
        <end position="665"/>
    </location>
</feature>
<keyword evidence="12 19" id="KW-0472">Membrane</keyword>
<dbReference type="Proteomes" id="UP000728185">
    <property type="component" value="Unassembled WGS sequence"/>
</dbReference>
<dbReference type="CDD" id="cd00038">
    <property type="entry name" value="CAP_ED"/>
    <property type="match status" value="1"/>
</dbReference>
<dbReference type="InterPro" id="IPR018490">
    <property type="entry name" value="cNMP-bd_dom_sf"/>
</dbReference>
<evidence type="ECO:0000256" key="9">
    <source>
        <dbReference type="ARBA" id="ARBA00022989"/>
    </source>
</evidence>
<accession>A0A8E0RYU0</accession>
<dbReference type="InterPro" id="IPR018488">
    <property type="entry name" value="cNMP-bd_CS"/>
</dbReference>
<dbReference type="PANTHER" id="PTHR45689:SF5">
    <property type="entry name" value="I[[H]] CHANNEL, ISOFORM E"/>
    <property type="match status" value="1"/>
</dbReference>
<dbReference type="Gene3D" id="1.10.287.70">
    <property type="match status" value="1"/>
</dbReference>
<reference evidence="21" key="1">
    <citation type="submission" date="2019-05" db="EMBL/GenBank/DDBJ databases">
        <title>Annotation for the trematode Fasciolopsis buski.</title>
        <authorList>
            <person name="Choi Y.-J."/>
        </authorList>
    </citation>
    <scope>NUCLEOTIDE SEQUENCE</scope>
    <source>
        <strain evidence="21">HT</strain>
        <tissue evidence="21">Whole worm</tissue>
    </source>
</reference>
<evidence type="ECO:0000256" key="1">
    <source>
        <dbReference type="ARBA" id="ARBA00004651"/>
    </source>
</evidence>
<keyword evidence="4" id="KW-0894">Sodium channel</keyword>
<evidence type="ECO:0000256" key="18">
    <source>
        <dbReference type="SAM" id="MobiDB-lite"/>
    </source>
</evidence>
<evidence type="ECO:0000256" key="8">
    <source>
        <dbReference type="ARBA" id="ARBA00022741"/>
    </source>
</evidence>
<dbReference type="GO" id="GO:0098855">
    <property type="term" value="C:HCN channel complex"/>
    <property type="evidence" value="ECO:0007669"/>
    <property type="project" value="TreeGrafter"/>
</dbReference>
<evidence type="ECO:0000256" key="10">
    <source>
        <dbReference type="ARBA" id="ARBA00023053"/>
    </source>
</evidence>
<evidence type="ECO:0000256" key="7">
    <source>
        <dbReference type="ARBA" id="ARBA00022692"/>
    </source>
</evidence>
<evidence type="ECO:0000256" key="19">
    <source>
        <dbReference type="SAM" id="Phobius"/>
    </source>
</evidence>
<keyword evidence="9 19" id="KW-1133">Transmembrane helix</keyword>
<dbReference type="InterPro" id="IPR014710">
    <property type="entry name" value="RmlC-like_jellyroll"/>
</dbReference>
<comment type="catalytic activity">
    <reaction evidence="17">
        <text>Na(+)(in) = Na(+)(out)</text>
        <dbReference type="Rhea" id="RHEA:34963"/>
        <dbReference type="ChEBI" id="CHEBI:29101"/>
    </reaction>
</comment>
<dbReference type="PRINTS" id="PR01463">
    <property type="entry name" value="EAGCHANLFMLY"/>
</dbReference>
<dbReference type="Pfam" id="PF08412">
    <property type="entry name" value="Ion_trans_N"/>
    <property type="match status" value="1"/>
</dbReference>
<protein>
    <submittedName>
        <fullName evidence="21">Cyclic nucleotide and voltage-activated ion channel</fullName>
    </submittedName>
</protein>
<comment type="caution">
    <text evidence="21">The sequence shown here is derived from an EMBL/GenBank/DDBJ whole genome shotgun (WGS) entry which is preliminary data.</text>
</comment>